<sequence>MEAQVHPIGASLDLSTKYEAVRSRCNHSEAQPRSKGQHETGKSGIEKAAELVLSYRHNLENGVKQFMQLNSQLQKLLEAEAGSAKRSGGNASRKLVFPEQGGESNEDPGDEKHAVMKETLAHIENNFKKDLQQLKSLVSYIKEVEVKTQMRAHLKQNIQSMCVVYLNHYNSIWREVLDMPDEGSDVARPPASQPDSVAEAILQMYFHLERCEQCVDGSERYMEKLPDLVNECQTARSYVFQCLDIALKSKEVEGEGGLGRYNPTAKDRVYARRNHAGSFKDEFILEHLYQENFFQFVTELKTQIVKDFNAIQSFTKDHKHRLLYKHDCLQVISNTLEELVPPFLDFLTGKQQFLSGKRRTIMNQVANALYYSPSKPQSHRYQ</sequence>
<organism evidence="2 3">
    <name type="scientific">Chloropicon primus</name>
    <dbReference type="NCBI Taxonomy" id="1764295"/>
    <lineage>
        <taxon>Eukaryota</taxon>
        <taxon>Viridiplantae</taxon>
        <taxon>Chlorophyta</taxon>
        <taxon>Chloropicophyceae</taxon>
        <taxon>Chloropicales</taxon>
        <taxon>Chloropicaceae</taxon>
        <taxon>Chloropicon</taxon>
    </lineage>
</organism>
<name>A0A5B8MEW4_9CHLO</name>
<evidence type="ECO:0000313" key="3">
    <source>
        <dbReference type="Proteomes" id="UP000316726"/>
    </source>
</evidence>
<accession>A0A5B8MEW4</accession>
<feature type="region of interest" description="Disordered" evidence="1">
    <location>
        <begin position="83"/>
        <end position="110"/>
    </location>
</feature>
<evidence type="ECO:0000256" key="1">
    <source>
        <dbReference type="SAM" id="MobiDB-lite"/>
    </source>
</evidence>
<protein>
    <submittedName>
        <fullName evidence="2">Uncharacterized protein</fullName>
    </submittedName>
</protein>
<dbReference type="EMBL" id="CP031035">
    <property type="protein sequence ID" value="QDZ18959.1"/>
    <property type="molecule type" value="Genomic_DNA"/>
</dbReference>
<feature type="region of interest" description="Disordered" evidence="1">
    <location>
        <begin position="23"/>
        <end position="43"/>
    </location>
</feature>
<dbReference type="Proteomes" id="UP000316726">
    <property type="component" value="Chromosome 2"/>
</dbReference>
<gene>
    <name evidence="2" type="ORF">A3770_02p14770</name>
</gene>
<proteinExistence type="predicted"/>
<dbReference type="AlphaFoldDB" id="A0A5B8MEW4"/>
<evidence type="ECO:0000313" key="2">
    <source>
        <dbReference type="EMBL" id="QDZ18959.1"/>
    </source>
</evidence>
<reference evidence="2 3" key="1">
    <citation type="submission" date="2018-07" db="EMBL/GenBank/DDBJ databases">
        <title>The complete nuclear genome of the prasinophyte Chloropicon primus (CCMP1205).</title>
        <authorList>
            <person name="Pombert J.-F."/>
            <person name="Otis C."/>
            <person name="Turmel M."/>
            <person name="Lemieux C."/>
        </authorList>
    </citation>
    <scope>NUCLEOTIDE SEQUENCE [LARGE SCALE GENOMIC DNA]</scope>
    <source>
        <strain evidence="2 3">CCMP1205</strain>
    </source>
</reference>
<keyword evidence="3" id="KW-1185">Reference proteome</keyword>